<comment type="similarity">
    <text evidence="1 3">Belongs to the short-chain dehydrogenases/reductases (SDR) family.</text>
</comment>
<dbReference type="InterPro" id="IPR020904">
    <property type="entry name" value="Sc_DH/Rdtase_CS"/>
</dbReference>
<reference evidence="6" key="1">
    <citation type="submission" date="2015-02" db="EMBL/GenBank/DDBJ databases">
        <title>Draft Genome of Frankia sp. CpI1-S.</title>
        <authorList>
            <person name="Oshone R.T."/>
            <person name="Ngom M."/>
            <person name="Ghodhbane-Gtari F."/>
            <person name="Gtari M."/>
            <person name="Morris K."/>
            <person name="Thomas K."/>
            <person name="Sen A."/>
            <person name="Tisa L.S."/>
        </authorList>
    </citation>
    <scope>NUCLEOTIDE SEQUENCE [LARGE SCALE GENOMIC DNA]</scope>
    <source>
        <strain evidence="6">CpI1-S</strain>
    </source>
</reference>
<dbReference type="GO" id="GO:0032787">
    <property type="term" value="P:monocarboxylic acid metabolic process"/>
    <property type="evidence" value="ECO:0007669"/>
    <property type="project" value="UniProtKB-ARBA"/>
</dbReference>
<dbReference type="AlphaFoldDB" id="A0A0D8BA88"/>
<dbReference type="PRINTS" id="PR00080">
    <property type="entry name" value="SDRFAMILY"/>
</dbReference>
<dbReference type="InterPro" id="IPR036291">
    <property type="entry name" value="NAD(P)-bd_dom_sf"/>
</dbReference>
<reference evidence="5 6" key="2">
    <citation type="journal article" date="2016" name="Genome Announc.">
        <title>Permanent Draft Genome Sequences for Two Variants of Frankia sp. Strain CpI1, the First Frankia Strain Isolated from Root Nodules of Comptonia peregrina.</title>
        <authorList>
            <person name="Oshone R."/>
            <person name="Hurst S.G.IV."/>
            <person name="Abebe-Akele F."/>
            <person name="Simpson S."/>
            <person name="Morris K."/>
            <person name="Thomas W.K."/>
            <person name="Tisa L.S."/>
        </authorList>
    </citation>
    <scope>NUCLEOTIDE SEQUENCE [LARGE SCALE GENOMIC DNA]</scope>
    <source>
        <strain evidence="6">CpI1-S</strain>
    </source>
</reference>
<dbReference type="PATRIC" id="fig|1502723.3.peg.5854"/>
<dbReference type="InterPro" id="IPR002347">
    <property type="entry name" value="SDR_fam"/>
</dbReference>
<dbReference type="CDD" id="cd05233">
    <property type="entry name" value="SDR_c"/>
    <property type="match status" value="1"/>
</dbReference>
<keyword evidence="2" id="KW-0560">Oxidoreductase</keyword>
<evidence type="ECO:0000313" key="5">
    <source>
        <dbReference type="EMBL" id="KJE20267.1"/>
    </source>
</evidence>
<dbReference type="OrthoDB" id="286404at2"/>
<dbReference type="InterPro" id="IPR050259">
    <property type="entry name" value="SDR"/>
</dbReference>
<organism evidence="5 6">
    <name type="scientific">Frankia torreyi</name>
    <dbReference type="NCBI Taxonomy" id="1856"/>
    <lineage>
        <taxon>Bacteria</taxon>
        <taxon>Bacillati</taxon>
        <taxon>Actinomycetota</taxon>
        <taxon>Actinomycetes</taxon>
        <taxon>Frankiales</taxon>
        <taxon>Frankiaceae</taxon>
        <taxon>Frankia</taxon>
    </lineage>
</organism>
<dbReference type="PANTHER" id="PTHR42879">
    <property type="entry name" value="3-OXOACYL-(ACYL-CARRIER-PROTEIN) REDUCTASE"/>
    <property type="match status" value="1"/>
</dbReference>
<dbReference type="Proteomes" id="UP000032545">
    <property type="component" value="Unassembled WGS sequence"/>
</dbReference>
<feature type="domain" description="Ketoreductase" evidence="4">
    <location>
        <begin position="12"/>
        <end position="187"/>
    </location>
</feature>
<evidence type="ECO:0000259" key="4">
    <source>
        <dbReference type="SMART" id="SM00822"/>
    </source>
</evidence>
<dbReference type="Pfam" id="PF00106">
    <property type="entry name" value="adh_short"/>
    <property type="match status" value="1"/>
</dbReference>
<dbReference type="GO" id="GO:0016491">
    <property type="term" value="F:oxidoreductase activity"/>
    <property type="evidence" value="ECO:0007669"/>
    <property type="project" value="UniProtKB-KW"/>
</dbReference>
<keyword evidence="6" id="KW-1185">Reference proteome</keyword>
<evidence type="ECO:0000256" key="2">
    <source>
        <dbReference type="ARBA" id="ARBA00023002"/>
    </source>
</evidence>
<accession>A0A0D8BA88</accession>
<dbReference type="RefSeq" id="WP_044887916.1">
    <property type="nucleotide sequence ID" value="NZ_JYFN01000065.1"/>
</dbReference>
<dbReference type="PROSITE" id="PS00061">
    <property type="entry name" value="ADH_SHORT"/>
    <property type="match status" value="1"/>
</dbReference>
<dbReference type="SUPFAM" id="SSF51735">
    <property type="entry name" value="NAD(P)-binding Rossmann-fold domains"/>
    <property type="match status" value="1"/>
</dbReference>
<dbReference type="InterPro" id="IPR057326">
    <property type="entry name" value="KR_dom"/>
</dbReference>
<dbReference type="PANTHER" id="PTHR42879:SF2">
    <property type="entry name" value="3-OXOACYL-[ACYL-CARRIER-PROTEIN] REDUCTASE FABG"/>
    <property type="match status" value="1"/>
</dbReference>
<evidence type="ECO:0000256" key="1">
    <source>
        <dbReference type="ARBA" id="ARBA00006484"/>
    </source>
</evidence>
<evidence type="ECO:0000313" key="6">
    <source>
        <dbReference type="Proteomes" id="UP000032545"/>
    </source>
</evidence>
<dbReference type="Gene3D" id="3.40.50.720">
    <property type="entry name" value="NAD(P)-binding Rossmann-like Domain"/>
    <property type="match status" value="1"/>
</dbReference>
<dbReference type="SMART" id="SM00822">
    <property type="entry name" value="PKS_KR"/>
    <property type="match status" value="1"/>
</dbReference>
<name>A0A0D8BA88_9ACTN</name>
<comment type="caution">
    <text evidence="5">The sequence shown here is derived from an EMBL/GenBank/DDBJ whole genome shotgun (WGS) entry which is preliminary data.</text>
</comment>
<dbReference type="EMBL" id="JYFN01000065">
    <property type="protein sequence ID" value="KJE20267.1"/>
    <property type="molecule type" value="Genomic_DNA"/>
</dbReference>
<protein>
    <recommendedName>
        <fullName evidence="4">Ketoreductase domain-containing protein</fullName>
    </recommendedName>
</protein>
<dbReference type="FunFam" id="3.40.50.720:FF:000084">
    <property type="entry name" value="Short-chain dehydrogenase reductase"/>
    <property type="match status" value="1"/>
</dbReference>
<sequence>MASNVGEGGRRGVALVTGSTGGIGRAAARALAADGYAVIVHGRDADRGAAAVAEIEQAGGEARFLAADLADAAAVERLAKEAGEVDVLVNNAGASWFGPSAQLDTATFDALFAGNVRAAYQLVAALAPGMAERGTGSIISVDSMAGRVGLAGGAAYGATKAALTAMSRAWAAEFSPAGVRVNTIAPGPVYSDGARPDFIAQLGTTTLLGRAAQVDEIAGVVAFLASPAASYITGAVIPVDGGRSAV</sequence>
<evidence type="ECO:0000256" key="3">
    <source>
        <dbReference type="RuleBase" id="RU000363"/>
    </source>
</evidence>
<gene>
    <name evidence="5" type="ORF">FF36_05439</name>
</gene>
<dbReference type="PRINTS" id="PR00081">
    <property type="entry name" value="GDHRDH"/>
</dbReference>
<proteinExistence type="inferred from homology"/>